<dbReference type="SUPFAM" id="SSF48452">
    <property type="entry name" value="TPR-like"/>
    <property type="match status" value="1"/>
</dbReference>
<sequence length="374" mass="40388">MFWRLQRGGQRLLLQRRAISTFHMDNSARGRLQPYMGAIKLVSAVAGLAMVGVGGLYVWVSRHLEATYPTPAEVTNRQTRRLLRGAALREHIAPDPAIAYLFLLRALSQLYKDGFSERSRVVQETVVRLAAAADRMGEHAAAEQLLWDTWGVVEAAGEADARNDAGEADTWRDAQIARVARVLGPLLTRRGAHERSVAVYGAAVRALERLDDGGGSGDAVRLALANAITSLGEAFALVGDCDSAEALLASVLADIRRRPQAAGVDAWTCLDAVVMLDLAQVSLRAGRRDDSAAWAGSALAATAQRRGVWACDNCETHTLVHLGRVAEASGDRGSARVFYSRALELARRSRTGNIEQIKACILSISEDIRAVDAE</sequence>
<evidence type="ECO:0000313" key="3">
    <source>
        <dbReference type="Proteomes" id="UP001150907"/>
    </source>
</evidence>
<keyword evidence="1" id="KW-0812">Transmembrane</keyword>
<reference evidence="2" key="1">
    <citation type="submission" date="2022-07" db="EMBL/GenBank/DDBJ databases">
        <title>Phylogenomic reconstructions and comparative analyses of Kickxellomycotina fungi.</title>
        <authorList>
            <person name="Reynolds N.K."/>
            <person name="Stajich J.E."/>
            <person name="Barry K."/>
            <person name="Grigoriev I.V."/>
            <person name="Crous P."/>
            <person name="Smith M.E."/>
        </authorList>
    </citation>
    <scope>NUCLEOTIDE SEQUENCE</scope>
    <source>
        <strain evidence="2">IMI 214461</strain>
    </source>
</reference>
<comment type="caution">
    <text evidence="2">The sequence shown here is derived from an EMBL/GenBank/DDBJ whole genome shotgun (WGS) entry which is preliminary data.</text>
</comment>
<keyword evidence="1" id="KW-0472">Membrane</keyword>
<dbReference type="Gene3D" id="1.25.40.10">
    <property type="entry name" value="Tetratricopeptide repeat domain"/>
    <property type="match status" value="1"/>
</dbReference>
<dbReference type="InterPro" id="IPR011990">
    <property type="entry name" value="TPR-like_helical_dom_sf"/>
</dbReference>
<dbReference type="AlphaFoldDB" id="A0A9W8BH79"/>
<keyword evidence="1" id="KW-1133">Transmembrane helix</keyword>
<keyword evidence="3" id="KW-1185">Reference proteome</keyword>
<organism evidence="2 3">
    <name type="scientific">Coemansia thaxteri</name>
    <dbReference type="NCBI Taxonomy" id="2663907"/>
    <lineage>
        <taxon>Eukaryota</taxon>
        <taxon>Fungi</taxon>
        <taxon>Fungi incertae sedis</taxon>
        <taxon>Zoopagomycota</taxon>
        <taxon>Kickxellomycotina</taxon>
        <taxon>Kickxellomycetes</taxon>
        <taxon>Kickxellales</taxon>
        <taxon>Kickxellaceae</taxon>
        <taxon>Coemansia</taxon>
    </lineage>
</organism>
<evidence type="ECO:0000313" key="2">
    <source>
        <dbReference type="EMBL" id="KAJ2005172.1"/>
    </source>
</evidence>
<dbReference type="Proteomes" id="UP001150907">
    <property type="component" value="Unassembled WGS sequence"/>
</dbReference>
<dbReference type="EMBL" id="JANBQF010000116">
    <property type="protein sequence ID" value="KAJ2005172.1"/>
    <property type="molecule type" value="Genomic_DNA"/>
</dbReference>
<gene>
    <name evidence="2" type="ORF">H4R26_002104</name>
</gene>
<feature type="transmembrane region" description="Helical" evidence="1">
    <location>
        <begin position="38"/>
        <end position="60"/>
    </location>
</feature>
<dbReference type="OrthoDB" id="10050400at2759"/>
<evidence type="ECO:0000256" key="1">
    <source>
        <dbReference type="SAM" id="Phobius"/>
    </source>
</evidence>
<accession>A0A9W8BH79</accession>
<evidence type="ECO:0008006" key="4">
    <source>
        <dbReference type="Google" id="ProtNLM"/>
    </source>
</evidence>
<name>A0A9W8BH79_9FUNG</name>
<proteinExistence type="predicted"/>
<protein>
    <recommendedName>
        <fullName evidence="4">Tetratricopeptide repeat protein</fullName>
    </recommendedName>
</protein>